<gene>
    <name evidence="2" type="ORF">SAMN04487865_11095</name>
</gene>
<reference evidence="2 3" key="1">
    <citation type="submission" date="2016-10" db="EMBL/GenBank/DDBJ databases">
        <authorList>
            <person name="Varghese N."/>
            <person name="Submissions S."/>
        </authorList>
    </citation>
    <scope>NUCLEOTIDE SEQUENCE [LARGE SCALE GENOMIC DNA]</scope>
    <source>
        <strain evidence="2 3">22B</strain>
    </source>
</reference>
<dbReference type="CDD" id="cd00090">
    <property type="entry name" value="HTH_ARSR"/>
    <property type="match status" value="1"/>
</dbReference>
<dbReference type="Gene3D" id="3.30.950.30">
    <property type="entry name" value="Schlafen, AAA domain"/>
    <property type="match status" value="1"/>
</dbReference>
<dbReference type="Pfam" id="PF04326">
    <property type="entry name" value="SLFN_AlbA_2"/>
    <property type="match status" value="1"/>
</dbReference>
<dbReference type="EMBL" id="FOSF01000109">
    <property type="protein sequence ID" value="SFK55276.1"/>
    <property type="molecule type" value="Genomic_DNA"/>
</dbReference>
<dbReference type="SUPFAM" id="SSF46785">
    <property type="entry name" value="Winged helix' DNA-binding domain"/>
    <property type="match status" value="1"/>
</dbReference>
<accession>A0A662ZGQ4</accession>
<feature type="domain" description="HTH cro/C1-type" evidence="1">
    <location>
        <begin position="410"/>
        <end position="435"/>
    </location>
</feature>
<sequence>MNKLENIVKNLIDRESEEEWFEFKENWYSAKDIGDYISSLSNAAAMSGKEFGYLIWGVNNDTHELTGTTFNPHRDVKNEPLEHYLARLVTPDIGFYFKEIKIDGHRLVILVIPAATKVPTAFDGVRYLRIGSSKVNLLKFPERESQLFSVLRFGLPTVSNTASEYQDLTFRKLFLYYEDKGIVLNKDTFEKNLGLKTKDGAYNILAQLVSDDSHIPVRVTIFRGKDKASPLYSVREFGNNCIFFSLDKVLEYADVINILQADESNRIVDRKEVRLFDINAFREAIINAFVHNLWVDGNAPMITIFSDRIEILSRGTLAPNQTKEGFYKGESIPVNQALSDMFLQLHISERSGRGVPKITKIYGEKAFEFRDNSIVVNIPFNRISDSLVNQLENNSIDQKTKLNETQKKILDAIRDNPNLTQEALASIIGVANSTIEKNIRILKTSKVIDRSGSKRNGYWTIL</sequence>
<dbReference type="Gene3D" id="1.10.10.10">
    <property type="entry name" value="Winged helix-like DNA-binding domain superfamily/Winged helix DNA-binding domain"/>
    <property type="match status" value="1"/>
</dbReference>
<organism evidence="2 3">
    <name type="scientific">Succinivibrio dextrinosolvens</name>
    <dbReference type="NCBI Taxonomy" id="83771"/>
    <lineage>
        <taxon>Bacteria</taxon>
        <taxon>Pseudomonadati</taxon>
        <taxon>Pseudomonadota</taxon>
        <taxon>Gammaproteobacteria</taxon>
        <taxon>Aeromonadales</taxon>
        <taxon>Succinivibrionaceae</taxon>
        <taxon>Succinivibrio</taxon>
    </lineage>
</organism>
<dbReference type="InterPro" id="IPR001387">
    <property type="entry name" value="Cro/C1-type_HTH"/>
</dbReference>
<evidence type="ECO:0000259" key="1">
    <source>
        <dbReference type="PROSITE" id="PS50943"/>
    </source>
</evidence>
<dbReference type="Gene3D" id="3.30.565.60">
    <property type="match status" value="1"/>
</dbReference>
<evidence type="ECO:0000313" key="3">
    <source>
        <dbReference type="Proteomes" id="UP000243374"/>
    </source>
</evidence>
<dbReference type="InterPro" id="IPR036390">
    <property type="entry name" value="WH_DNA-bd_sf"/>
</dbReference>
<dbReference type="InterPro" id="IPR036388">
    <property type="entry name" value="WH-like_DNA-bd_sf"/>
</dbReference>
<dbReference type="PANTHER" id="PTHR30595">
    <property type="entry name" value="GLPR-RELATED TRANSCRIPTIONAL REPRESSOR"/>
    <property type="match status" value="1"/>
</dbReference>
<dbReference type="Pfam" id="PF13749">
    <property type="entry name" value="HATPase_c_4"/>
    <property type="match status" value="1"/>
</dbReference>
<dbReference type="InterPro" id="IPR038461">
    <property type="entry name" value="Schlafen_AlbA_2_dom_sf"/>
</dbReference>
<protein>
    <submittedName>
        <fullName evidence="2">Predicted transcriptional regulator, contains HTH domain</fullName>
    </submittedName>
</protein>
<dbReference type="PANTHER" id="PTHR30595:SF6">
    <property type="entry name" value="SCHLAFEN ALBA-2 DOMAIN-CONTAINING PROTEIN"/>
    <property type="match status" value="1"/>
</dbReference>
<dbReference type="Proteomes" id="UP000243374">
    <property type="component" value="Unassembled WGS sequence"/>
</dbReference>
<dbReference type="OrthoDB" id="9805115at2"/>
<dbReference type="InterPro" id="IPR038475">
    <property type="entry name" value="RecG_C_sf"/>
</dbReference>
<evidence type="ECO:0000313" key="2">
    <source>
        <dbReference type="EMBL" id="SFK55276.1"/>
    </source>
</evidence>
<dbReference type="PROSITE" id="PS50943">
    <property type="entry name" value="HTH_CROC1"/>
    <property type="match status" value="1"/>
</dbReference>
<dbReference type="RefSeq" id="WP_074841908.1">
    <property type="nucleotide sequence ID" value="NZ_CP047056.1"/>
</dbReference>
<proteinExistence type="predicted"/>
<dbReference type="InterPro" id="IPR007421">
    <property type="entry name" value="Schlafen_AlbA_2_dom"/>
</dbReference>
<dbReference type="AlphaFoldDB" id="A0A662ZGQ4"/>
<keyword evidence="3" id="KW-1185">Reference proteome</keyword>
<name>A0A662ZGQ4_9GAMM</name>
<dbReference type="GO" id="GO:0006355">
    <property type="term" value="P:regulation of DNA-templated transcription"/>
    <property type="evidence" value="ECO:0007669"/>
    <property type="project" value="UniProtKB-ARBA"/>
</dbReference>
<dbReference type="Pfam" id="PF13412">
    <property type="entry name" value="HTH_24"/>
    <property type="match status" value="1"/>
</dbReference>
<dbReference type="InterPro" id="IPR011991">
    <property type="entry name" value="ArsR-like_HTH"/>
</dbReference>